<name>A0ABX8S244_NOCIO</name>
<gene>
    <name evidence="1" type="ORF">KV110_19995</name>
</gene>
<dbReference type="EMBL" id="CP078145">
    <property type="protein sequence ID" value="QXN95119.1"/>
    <property type="molecule type" value="Genomic_DNA"/>
</dbReference>
<proteinExistence type="predicted"/>
<dbReference type="Proteomes" id="UP000694257">
    <property type="component" value="Chromosome"/>
</dbReference>
<protein>
    <recommendedName>
        <fullName evidence="3">Thioesterase family protein</fullName>
    </recommendedName>
</protein>
<accession>A0ABX8S244</accession>
<reference evidence="1 2" key="1">
    <citation type="submission" date="2021-07" db="EMBL/GenBank/DDBJ databases">
        <title>Whole Genome Sequence of Nocardia Iowensis.</title>
        <authorList>
            <person name="Lamm A."/>
            <person name="Collins-Fairclough A.M."/>
            <person name="Bunk B."/>
            <person name="Sproer C."/>
        </authorList>
    </citation>
    <scope>NUCLEOTIDE SEQUENCE [LARGE SCALE GENOMIC DNA]</scope>
    <source>
        <strain evidence="1 2">NRRL 5646</strain>
    </source>
</reference>
<evidence type="ECO:0000313" key="1">
    <source>
        <dbReference type="EMBL" id="QXN95119.1"/>
    </source>
</evidence>
<dbReference type="RefSeq" id="WP_218477894.1">
    <property type="nucleotide sequence ID" value="NZ_BAABJN010000008.1"/>
</dbReference>
<evidence type="ECO:0008006" key="3">
    <source>
        <dbReference type="Google" id="ProtNLM"/>
    </source>
</evidence>
<sequence length="253" mass="26838">MIRTDTFTVPEHVHGYPGVAFGGYVAGLLAAQSAAAELRVDFRRKVAVDTPIAVRPTESGGCALIDLDGNVLVEASSSVVTIAPPPAPSWRDALAITEAQATKRRENDCYGCGSACPPGRGLRLFPWAVPERDRVIAAWTPDPALAAPTGELPPEVVWAALDCPGGWAAGALRKMRRGSVTAAITATQLAPVWPDHPYISYAWPISHEGRKHTVGVALATPDGTPCALAEALWIEPRPDSTPDHQLPPHSNRT</sequence>
<keyword evidence="2" id="KW-1185">Reference proteome</keyword>
<organism evidence="1 2">
    <name type="scientific">Nocardia iowensis</name>
    <dbReference type="NCBI Taxonomy" id="204891"/>
    <lineage>
        <taxon>Bacteria</taxon>
        <taxon>Bacillati</taxon>
        <taxon>Actinomycetota</taxon>
        <taxon>Actinomycetes</taxon>
        <taxon>Mycobacteriales</taxon>
        <taxon>Nocardiaceae</taxon>
        <taxon>Nocardia</taxon>
    </lineage>
</organism>
<evidence type="ECO:0000313" key="2">
    <source>
        <dbReference type="Proteomes" id="UP000694257"/>
    </source>
</evidence>